<keyword evidence="3" id="KW-1185">Reference proteome</keyword>
<sequence length="103" mass="11388">MAYNEPISVLAGGGDGQLTSHHNSYFLHLSPQERGRRIGIVDLDERVHIPAPSDKEGGGEETTPQRRSPTSKEPTNDLVRGDGGWQWAITMKICFTNPFLDDI</sequence>
<evidence type="ECO:0000256" key="1">
    <source>
        <dbReference type="SAM" id="MobiDB-lite"/>
    </source>
</evidence>
<reference evidence="2 3" key="1">
    <citation type="submission" date="2017-11" db="EMBL/GenBank/DDBJ databases">
        <title>De-novo sequencing of pomegranate (Punica granatum L.) genome.</title>
        <authorList>
            <person name="Akparov Z."/>
            <person name="Amiraslanov A."/>
            <person name="Hajiyeva S."/>
            <person name="Abbasov M."/>
            <person name="Kaur K."/>
            <person name="Hamwieh A."/>
            <person name="Solovyev V."/>
            <person name="Salamov A."/>
            <person name="Braich B."/>
            <person name="Kosarev P."/>
            <person name="Mahmoud A."/>
            <person name="Hajiyev E."/>
            <person name="Babayeva S."/>
            <person name="Izzatullayeva V."/>
            <person name="Mammadov A."/>
            <person name="Mammadov A."/>
            <person name="Sharifova S."/>
            <person name="Ojaghi J."/>
            <person name="Eynullazada K."/>
            <person name="Bayramov B."/>
            <person name="Abdulazimova A."/>
            <person name="Shahmuradov I."/>
        </authorList>
    </citation>
    <scope>NUCLEOTIDE SEQUENCE [LARGE SCALE GENOMIC DNA]</scope>
    <source>
        <strain evidence="3">cv. AG2017</strain>
        <tissue evidence="2">Leaf</tissue>
    </source>
</reference>
<dbReference type="EMBL" id="PGOL01000571">
    <property type="protein sequence ID" value="PKI67965.1"/>
    <property type="molecule type" value="Genomic_DNA"/>
</dbReference>
<evidence type="ECO:0000313" key="3">
    <source>
        <dbReference type="Proteomes" id="UP000233551"/>
    </source>
</evidence>
<gene>
    <name evidence="2" type="ORF">CRG98_011561</name>
</gene>
<evidence type="ECO:0000313" key="2">
    <source>
        <dbReference type="EMBL" id="PKI67965.1"/>
    </source>
</evidence>
<feature type="region of interest" description="Disordered" evidence="1">
    <location>
        <begin position="44"/>
        <end position="82"/>
    </location>
</feature>
<feature type="compositionally biased region" description="Basic and acidic residues" evidence="1">
    <location>
        <begin position="44"/>
        <end position="58"/>
    </location>
</feature>
<accession>A0A2I0KHG5</accession>
<dbReference type="AlphaFoldDB" id="A0A2I0KHG5"/>
<name>A0A2I0KHG5_PUNGR</name>
<protein>
    <submittedName>
        <fullName evidence="2">Uncharacterized protein</fullName>
    </submittedName>
</protein>
<proteinExistence type="predicted"/>
<dbReference type="Proteomes" id="UP000233551">
    <property type="component" value="Unassembled WGS sequence"/>
</dbReference>
<organism evidence="2 3">
    <name type="scientific">Punica granatum</name>
    <name type="common">Pomegranate</name>
    <dbReference type="NCBI Taxonomy" id="22663"/>
    <lineage>
        <taxon>Eukaryota</taxon>
        <taxon>Viridiplantae</taxon>
        <taxon>Streptophyta</taxon>
        <taxon>Embryophyta</taxon>
        <taxon>Tracheophyta</taxon>
        <taxon>Spermatophyta</taxon>
        <taxon>Magnoliopsida</taxon>
        <taxon>eudicotyledons</taxon>
        <taxon>Gunneridae</taxon>
        <taxon>Pentapetalae</taxon>
        <taxon>rosids</taxon>
        <taxon>malvids</taxon>
        <taxon>Myrtales</taxon>
        <taxon>Lythraceae</taxon>
        <taxon>Punica</taxon>
    </lineage>
</organism>
<comment type="caution">
    <text evidence="2">The sequence shown here is derived from an EMBL/GenBank/DDBJ whole genome shotgun (WGS) entry which is preliminary data.</text>
</comment>